<dbReference type="Gene3D" id="2.40.50.460">
    <property type="match status" value="1"/>
</dbReference>
<dbReference type="PANTHER" id="PTHR30255:SF2">
    <property type="entry name" value="SINGLE-STRANDED-DNA-SPECIFIC EXONUCLEASE RECJ"/>
    <property type="match status" value="1"/>
</dbReference>
<dbReference type="PANTHER" id="PTHR30255">
    <property type="entry name" value="SINGLE-STRANDED-DNA-SPECIFIC EXONUCLEASE RECJ"/>
    <property type="match status" value="1"/>
</dbReference>
<dbReference type="GO" id="GO:0004527">
    <property type="term" value="F:exonuclease activity"/>
    <property type="evidence" value="ECO:0007669"/>
    <property type="project" value="UniProtKB-KW"/>
</dbReference>
<evidence type="ECO:0000259" key="1">
    <source>
        <dbReference type="Pfam" id="PF01368"/>
    </source>
</evidence>
<gene>
    <name evidence="3" type="ORF">UBAL3_80420051</name>
</gene>
<dbReference type="GO" id="GO:0003676">
    <property type="term" value="F:nucleic acid binding"/>
    <property type="evidence" value="ECO:0007669"/>
    <property type="project" value="InterPro"/>
</dbReference>
<dbReference type="InterPro" id="IPR051673">
    <property type="entry name" value="SSDNA_exonuclease_RecJ"/>
</dbReference>
<dbReference type="Pfam" id="PF02272">
    <property type="entry name" value="DHHA1"/>
    <property type="match status" value="1"/>
</dbReference>
<sequence length="555" mass="62457">MMDTSSRRQAIRDWDVQDTDESSVYALSRAWGLDPVWVRVLLGRGIDKRSYERDITSPAPPGDDSLGEMAEPRAWFHDLLSSGEPVLVYADLDVDGLSSAAILSRFFRLRHHSHAVLLANREDGRSLLPSRIRPFQKKGFRRIIVCDMGTSSADVLRMLLGEGMSCLVVDHHLVPEEWPRHSVPLVHPSGRSALTSAGAAYTLIRPYLSSEEEPQMAFLAGLSVLGDRAPLIRENRYLTLSLLSEETLAVFPGIRLLLRRRVRRAPIVSDYSFGVIPFLNAPGRMGDPSPSFDLLMSSSAGESEKTVAVLLEMNRRRQELEWLLYEEIRRKGPEEFVFFDKDWFPGVLGRVAHRVSEEWNRTVFVGTMTASFTIRGSIRCRNGDRFSDIMAALSGLPITGGGHPMAGGLEFPADLLPEVSRRLSRLINTSPLNPEGGTMEGGDERDPLRIDAFLPAYFRNPIFWEGYRKLFPFGEGFSRPLFGVRRARIERLEEGNGKMQACAYRWRHGSGRAFFREGEAILSPGQDYDLVVTPEIRGKGDYLERLFVVADYRPA</sequence>
<protein>
    <submittedName>
        <fullName evidence="3">Putative RecJ exonuclease</fullName>
    </submittedName>
</protein>
<dbReference type="Proteomes" id="UP000009374">
    <property type="component" value="Unassembled WGS sequence"/>
</dbReference>
<keyword evidence="4" id="KW-1185">Reference proteome</keyword>
<dbReference type="Pfam" id="PF01368">
    <property type="entry name" value="DHH"/>
    <property type="match status" value="1"/>
</dbReference>
<reference evidence="3 4" key="1">
    <citation type="journal article" date="2009" name="Appl. Environ. Microbiol.">
        <title>Community genomic and proteomic analyses of chemoautotrophic iron-oxidizing "Leptospirillum rubarum" (Group II) and "Leptospirillum ferrodiazotrophum" (Group III) bacteria in acid mine drainage biofilms.</title>
        <authorList>
            <person name="Goltsman D.S."/>
            <person name="Denef V.J."/>
            <person name="Singer S.W."/>
            <person name="VerBerkmoes N.C."/>
            <person name="Lefsrud M."/>
            <person name="Mueller R.S."/>
            <person name="Dick G.J."/>
            <person name="Sun C.L."/>
            <person name="Wheeler K.E."/>
            <person name="Zemla A."/>
            <person name="Baker B.J."/>
            <person name="Hauser L."/>
            <person name="Land M."/>
            <person name="Shah M.B."/>
            <person name="Thelen M.P."/>
            <person name="Hettich R.L."/>
            <person name="Banfield J.F."/>
        </authorList>
    </citation>
    <scope>NUCLEOTIDE SEQUENCE [LARGE SCALE GENOMIC DNA]</scope>
</reference>
<evidence type="ECO:0000259" key="2">
    <source>
        <dbReference type="Pfam" id="PF02272"/>
    </source>
</evidence>
<feature type="domain" description="DDH" evidence="1">
    <location>
        <begin position="86"/>
        <end position="221"/>
    </location>
</feature>
<dbReference type="Gene3D" id="3.10.310.30">
    <property type="match status" value="1"/>
</dbReference>
<dbReference type="InterPro" id="IPR001667">
    <property type="entry name" value="DDH_dom"/>
</dbReference>
<evidence type="ECO:0000313" key="4">
    <source>
        <dbReference type="Proteomes" id="UP000009374"/>
    </source>
</evidence>
<dbReference type="Gene3D" id="3.90.1640.30">
    <property type="match status" value="1"/>
</dbReference>
<dbReference type="SUPFAM" id="SSF64182">
    <property type="entry name" value="DHH phosphoesterases"/>
    <property type="match status" value="1"/>
</dbReference>
<dbReference type="EMBL" id="GG693869">
    <property type="protein sequence ID" value="EES53101.1"/>
    <property type="molecule type" value="Genomic_DNA"/>
</dbReference>
<accession>C6HWC3</accession>
<proteinExistence type="predicted"/>
<dbReference type="InterPro" id="IPR038763">
    <property type="entry name" value="DHH_sf"/>
</dbReference>
<organism evidence="3 4">
    <name type="scientific">Leptospirillum ferrodiazotrophum</name>
    <dbReference type="NCBI Taxonomy" id="412449"/>
    <lineage>
        <taxon>Bacteria</taxon>
        <taxon>Pseudomonadati</taxon>
        <taxon>Nitrospirota</taxon>
        <taxon>Nitrospiria</taxon>
        <taxon>Nitrospirales</taxon>
        <taxon>Nitrospiraceae</taxon>
        <taxon>Leptospirillum</taxon>
    </lineage>
</organism>
<dbReference type="AlphaFoldDB" id="C6HWC3"/>
<evidence type="ECO:0000313" key="3">
    <source>
        <dbReference type="EMBL" id="EES53101.1"/>
    </source>
</evidence>
<keyword evidence="3" id="KW-0269">Exonuclease</keyword>
<keyword evidence="3" id="KW-0378">Hydrolase</keyword>
<keyword evidence="3" id="KW-0540">Nuclease</keyword>
<dbReference type="InterPro" id="IPR003156">
    <property type="entry name" value="DHHA1_dom"/>
</dbReference>
<feature type="domain" description="DHHA1" evidence="2">
    <location>
        <begin position="338"/>
        <end position="428"/>
    </location>
</feature>
<name>C6HWC3_9BACT</name>